<proteinExistence type="predicted"/>
<protein>
    <submittedName>
        <fullName evidence="2">Uncharacterized protein LOC109129151</fullName>
    </submittedName>
    <submittedName>
        <fullName evidence="3">Uncharacterized protein LOC109129152</fullName>
    </submittedName>
</protein>
<sequence length="123" mass="13723">MEKKKMCWVAWKKLTRAKGEGGLGFRDLQSFNNALLAKISWRILTNPECLLARVLLGKYCHSTPFLDSVAPASSSHGWRSILIEKDLVKSQLGKIFGNGEDTLIWTEPWLSLTSPITPMGPPP</sequence>
<dbReference type="RefSeq" id="XP_019092342.1">
    <property type="nucleotide sequence ID" value="XM_019236797.1"/>
</dbReference>
<dbReference type="GeneID" id="109129151"/>
<dbReference type="GeneID" id="109129152"/>
<dbReference type="Proteomes" id="UP000694864">
    <property type="component" value="Chromosome 15"/>
</dbReference>
<reference evidence="1" key="2">
    <citation type="journal article" date="2014" name="Nat. Commun.">
        <title>The emerging biofuel crop Camelina sativa retains a highly undifferentiated hexaploid genome structure.</title>
        <authorList>
            <person name="Kagale S."/>
            <person name="Koh C."/>
            <person name="Nixon J."/>
            <person name="Bollina V."/>
            <person name="Clarke W.E."/>
            <person name="Tuteja R."/>
            <person name="Spillane C."/>
            <person name="Robinson S.J."/>
            <person name="Links M.G."/>
            <person name="Clarke C."/>
            <person name="Higgins E.E."/>
            <person name="Huebert T."/>
            <person name="Sharpe A.G."/>
            <person name="Parkin I.A."/>
        </authorList>
    </citation>
    <scope>NUCLEOTIDE SEQUENCE [LARGE SCALE GENOMIC DNA]</scope>
    <source>
        <strain evidence="1">r\DH55</strain>
    </source>
</reference>
<reference evidence="2 3" key="3">
    <citation type="submission" date="2025-05" db="UniProtKB">
        <authorList>
            <consortium name="RefSeq"/>
        </authorList>
    </citation>
    <scope>IDENTIFICATION</scope>
    <source>
        <tissue evidence="2 3">Leaf</tissue>
    </source>
</reference>
<evidence type="ECO:0000313" key="2">
    <source>
        <dbReference type="RefSeq" id="XP_019092342.1"/>
    </source>
</evidence>
<accession>A0ABM1R005</accession>
<evidence type="ECO:0000313" key="3">
    <source>
        <dbReference type="RefSeq" id="XP_019092343.1"/>
    </source>
</evidence>
<keyword evidence="1" id="KW-1185">Reference proteome</keyword>
<name>A0ABM1R005_CAMSA</name>
<gene>
    <name evidence="3" type="primary">LOC109129152</name>
    <name evidence="2" type="synonym">LOC109129151</name>
</gene>
<dbReference type="RefSeq" id="XP_019092343.1">
    <property type="nucleotide sequence ID" value="XM_019236798.1"/>
</dbReference>
<evidence type="ECO:0000313" key="1">
    <source>
        <dbReference type="Proteomes" id="UP000694864"/>
    </source>
</evidence>
<organism evidence="1 3">
    <name type="scientific">Camelina sativa</name>
    <name type="common">False flax</name>
    <name type="synonym">Myagrum sativum</name>
    <dbReference type="NCBI Taxonomy" id="90675"/>
    <lineage>
        <taxon>Eukaryota</taxon>
        <taxon>Viridiplantae</taxon>
        <taxon>Streptophyta</taxon>
        <taxon>Embryophyta</taxon>
        <taxon>Tracheophyta</taxon>
        <taxon>Spermatophyta</taxon>
        <taxon>Magnoliopsida</taxon>
        <taxon>eudicotyledons</taxon>
        <taxon>Gunneridae</taxon>
        <taxon>Pentapetalae</taxon>
        <taxon>rosids</taxon>
        <taxon>malvids</taxon>
        <taxon>Brassicales</taxon>
        <taxon>Brassicaceae</taxon>
        <taxon>Camelineae</taxon>
        <taxon>Camelina</taxon>
    </lineage>
</organism>
<reference evidence="1" key="1">
    <citation type="journal article" date="1997" name="Nucleic Acids Res.">
        <title>tRNAscan-SE: a program for improved detection of transfer RNA genes in genomic sequence.</title>
        <authorList>
            <person name="Lowe T.M."/>
            <person name="Eddy S.R."/>
        </authorList>
    </citation>
    <scope>NUCLEOTIDE SEQUENCE [LARGE SCALE GENOMIC DNA]</scope>
    <source>
        <strain evidence="1">r\DH55</strain>
    </source>
</reference>